<reference evidence="10" key="1">
    <citation type="submission" date="2017-09" db="EMBL/GenBank/DDBJ databases">
        <title>Depth-based differentiation of microbial function through sediment-hosted aquifers and enrichment of novel symbionts in the deep terrestrial subsurface.</title>
        <authorList>
            <person name="Probst A.J."/>
            <person name="Ladd B."/>
            <person name="Jarett J.K."/>
            <person name="Geller-Mcgrath D.E."/>
            <person name="Sieber C.M.K."/>
            <person name="Emerson J.B."/>
            <person name="Anantharaman K."/>
            <person name="Thomas B.C."/>
            <person name="Malmstrom R."/>
            <person name="Stieglmeier M."/>
            <person name="Klingl A."/>
            <person name="Woyke T."/>
            <person name="Ryan C.M."/>
            <person name="Banfield J.F."/>
        </authorList>
    </citation>
    <scope>NUCLEOTIDE SEQUENCE [LARGE SCALE GENOMIC DNA]</scope>
</reference>
<accession>A0A2M7IPW1</accession>
<dbReference type="Pfam" id="PF00334">
    <property type="entry name" value="NDK"/>
    <property type="match status" value="1"/>
</dbReference>
<dbReference type="PANTHER" id="PTHR46161:SF3">
    <property type="entry name" value="NUCLEOSIDE DIPHOSPHATE KINASE DDB_G0292928-RELATED"/>
    <property type="match status" value="1"/>
</dbReference>
<name>A0A2M7IPW1_9BACT</name>
<dbReference type="GO" id="GO:0006183">
    <property type="term" value="P:GTP biosynthetic process"/>
    <property type="evidence" value="ECO:0007669"/>
    <property type="project" value="InterPro"/>
</dbReference>
<comment type="caution">
    <text evidence="9">The sequence shown here is derived from an EMBL/GenBank/DDBJ whole genome shotgun (WGS) entry which is preliminary data.</text>
</comment>
<keyword evidence="3" id="KW-0547">Nucleotide-binding</keyword>
<dbReference type="InterPro" id="IPR001564">
    <property type="entry name" value="Nucleoside_diP_kinase"/>
</dbReference>
<evidence type="ECO:0000256" key="7">
    <source>
        <dbReference type="RuleBase" id="RU004011"/>
    </source>
</evidence>
<proteinExistence type="inferred from homology"/>
<gene>
    <name evidence="9" type="ORF">COZ82_00210</name>
</gene>
<dbReference type="PROSITE" id="PS51374">
    <property type="entry name" value="NDPK_LIKE"/>
    <property type="match status" value="1"/>
</dbReference>
<evidence type="ECO:0000259" key="8">
    <source>
        <dbReference type="SMART" id="SM00562"/>
    </source>
</evidence>
<keyword evidence="4" id="KW-0418">Kinase</keyword>
<evidence type="ECO:0000313" key="10">
    <source>
        <dbReference type="Proteomes" id="UP000230837"/>
    </source>
</evidence>
<evidence type="ECO:0000256" key="2">
    <source>
        <dbReference type="ARBA" id="ARBA00022679"/>
    </source>
</evidence>
<dbReference type="PRINTS" id="PR01243">
    <property type="entry name" value="NUCDPKINASE"/>
</dbReference>
<dbReference type="SMART" id="SM00562">
    <property type="entry name" value="NDK"/>
    <property type="match status" value="1"/>
</dbReference>
<dbReference type="GO" id="GO:0006241">
    <property type="term" value="P:CTP biosynthetic process"/>
    <property type="evidence" value="ECO:0007669"/>
    <property type="project" value="InterPro"/>
</dbReference>
<dbReference type="Gene3D" id="3.30.70.141">
    <property type="entry name" value="Nucleoside diphosphate kinase-like domain"/>
    <property type="match status" value="1"/>
</dbReference>
<organism evidence="9 10">
    <name type="scientific">Candidatus Kaiserbacteria bacterium CG_4_8_14_3_um_filter_38_9</name>
    <dbReference type="NCBI Taxonomy" id="1974599"/>
    <lineage>
        <taxon>Bacteria</taxon>
        <taxon>Candidatus Kaiseribacteriota</taxon>
    </lineage>
</organism>
<dbReference type="SUPFAM" id="SSF54919">
    <property type="entry name" value="Nucleoside diphosphate kinase, NDK"/>
    <property type="match status" value="1"/>
</dbReference>
<evidence type="ECO:0000256" key="4">
    <source>
        <dbReference type="ARBA" id="ARBA00022777"/>
    </source>
</evidence>
<dbReference type="InterPro" id="IPR036850">
    <property type="entry name" value="NDK-like_dom_sf"/>
</dbReference>
<dbReference type="AlphaFoldDB" id="A0A2M7IPW1"/>
<sequence length="152" mass="17177">MFQSKGEIKLEYSLGLLKPDCLKRNLENWVMDKVLNFGLKVVMTKRLTFTPGLVDVFYPQCVGRDYYDGLCEHLCSGPSFVYIVRASDAINRLNVLTGFNDPALAAEGTIRSAGENIRCNLAHSSENFDQFFREAVVTFSKEEVIELIAVRK</sequence>
<evidence type="ECO:0000256" key="3">
    <source>
        <dbReference type="ARBA" id="ARBA00022741"/>
    </source>
</evidence>
<dbReference type="Proteomes" id="UP000230837">
    <property type="component" value="Unassembled WGS sequence"/>
</dbReference>
<evidence type="ECO:0000256" key="6">
    <source>
        <dbReference type="PROSITE-ProRule" id="PRU00706"/>
    </source>
</evidence>
<dbReference type="GO" id="GO:0006228">
    <property type="term" value="P:UTP biosynthetic process"/>
    <property type="evidence" value="ECO:0007669"/>
    <property type="project" value="InterPro"/>
</dbReference>
<comment type="caution">
    <text evidence="6">Lacks conserved residue(s) required for the propagation of feature annotation.</text>
</comment>
<protein>
    <recommendedName>
        <fullName evidence="8">Nucleoside diphosphate kinase-like domain-containing protein</fullName>
    </recommendedName>
</protein>
<evidence type="ECO:0000256" key="1">
    <source>
        <dbReference type="ARBA" id="ARBA00008142"/>
    </source>
</evidence>
<evidence type="ECO:0000256" key="5">
    <source>
        <dbReference type="ARBA" id="ARBA00022840"/>
    </source>
</evidence>
<dbReference type="EMBL" id="PFHR01000013">
    <property type="protein sequence ID" value="PIW97320.1"/>
    <property type="molecule type" value="Genomic_DNA"/>
</dbReference>
<dbReference type="InterPro" id="IPR034907">
    <property type="entry name" value="NDK-like_dom"/>
</dbReference>
<keyword evidence="2" id="KW-0808">Transferase</keyword>
<dbReference type="PANTHER" id="PTHR46161">
    <property type="entry name" value="NUCLEOSIDE DIPHOSPHATE KINASE"/>
    <property type="match status" value="1"/>
</dbReference>
<feature type="domain" description="Nucleoside diphosphate kinase-like" evidence="8">
    <location>
        <begin position="10"/>
        <end position="146"/>
    </location>
</feature>
<keyword evidence="5" id="KW-0067">ATP-binding</keyword>
<comment type="similarity">
    <text evidence="1 6 7">Belongs to the NDK family.</text>
</comment>
<evidence type="ECO:0000313" key="9">
    <source>
        <dbReference type="EMBL" id="PIW97320.1"/>
    </source>
</evidence>
<dbReference type="GO" id="GO:0005524">
    <property type="term" value="F:ATP binding"/>
    <property type="evidence" value="ECO:0007669"/>
    <property type="project" value="UniProtKB-KW"/>
</dbReference>
<dbReference type="GO" id="GO:0004550">
    <property type="term" value="F:nucleoside diphosphate kinase activity"/>
    <property type="evidence" value="ECO:0007669"/>
    <property type="project" value="InterPro"/>
</dbReference>